<sequence>MNFEGKLRQKLIEKKAKLTKGLEVDSVKLISSNSPLGAVISGKNKGEEFVFNERKGKILG</sequence>
<dbReference type="AlphaFoldDB" id="A0A1F8AUD3"/>
<name>A0A1F8AUD3_9BACT</name>
<comment type="caution">
    <text evidence="1">The sequence shown here is derived from an EMBL/GenBank/DDBJ whole genome shotgun (WGS) entry which is preliminary data.</text>
</comment>
<reference evidence="1 2" key="1">
    <citation type="journal article" date="2016" name="Nat. Commun.">
        <title>Thousands of microbial genomes shed light on interconnected biogeochemical processes in an aquifer system.</title>
        <authorList>
            <person name="Anantharaman K."/>
            <person name="Brown C.T."/>
            <person name="Hug L.A."/>
            <person name="Sharon I."/>
            <person name="Castelle C.J."/>
            <person name="Probst A.J."/>
            <person name="Thomas B.C."/>
            <person name="Singh A."/>
            <person name="Wilkins M.J."/>
            <person name="Karaoz U."/>
            <person name="Brodie E.L."/>
            <person name="Williams K.H."/>
            <person name="Hubbard S.S."/>
            <person name="Banfield J.F."/>
        </authorList>
    </citation>
    <scope>NUCLEOTIDE SEQUENCE [LARGE SCALE GENOMIC DNA]</scope>
</reference>
<evidence type="ECO:0000313" key="2">
    <source>
        <dbReference type="Proteomes" id="UP000178603"/>
    </source>
</evidence>
<organism evidence="1 2">
    <name type="scientific">Candidatus Woesebacteria bacterium RIFCSPHIGHO2_12_FULL_41_24</name>
    <dbReference type="NCBI Taxonomy" id="1802510"/>
    <lineage>
        <taxon>Bacteria</taxon>
        <taxon>Candidatus Woeseibacteriota</taxon>
    </lineage>
</organism>
<proteinExistence type="predicted"/>
<dbReference type="EMBL" id="MGGW01000009">
    <property type="protein sequence ID" value="OGM54888.1"/>
    <property type="molecule type" value="Genomic_DNA"/>
</dbReference>
<gene>
    <name evidence="1" type="ORF">A3E44_01895</name>
</gene>
<protein>
    <submittedName>
        <fullName evidence="1">Uncharacterized protein</fullName>
    </submittedName>
</protein>
<accession>A0A1F8AUD3</accession>
<dbReference type="Proteomes" id="UP000178603">
    <property type="component" value="Unassembled WGS sequence"/>
</dbReference>
<evidence type="ECO:0000313" key="1">
    <source>
        <dbReference type="EMBL" id="OGM54888.1"/>
    </source>
</evidence>